<dbReference type="InterPro" id="IPR051338">
    <property type="entry name" value="NodU/CmcH_Carbamoyltrnsfr"/>
</dbReference>
<dbReference type="InterPro" id="IPR031730">
    <property type="entry name" value="Carbam_trans_C"/>
</dbReference>
<dbReference type="Gene3D" id="3.90.870.20">
    <property type="entry name" value="Carbamoyltransferase, C-terminal domain"/>
    <property type="match status" value="1"/>
</dbReference>
<evidence type="ECO:0000256" key="1">
    <source>
        <dbReference type="ARBA" id="ARBA00006129"/>
    </source>
</evidence>
<evidence type="ECO:0000313" key="4">
    <source>
        <dbReference type="EMBL" id="PWE30792.1"/>
    </source>
</evidence>
<dbReference type="Gene3D" id="3.30.420.40">
    <property type="match status" value="2"/>
</dbReference>
<dbReference type="CDD" id="cd24033">
    <property type="entry name" value="ASKHA_NBD_NodU_CmcH-like_N"/>
    <property type="match status" value="1"/>
</dbReference>
<comment type="caution">
    <text evidence="4">The sequence shown here is derived from an EMBL/GenBank/DDBJ whole genome shotgun (WGS) entry which is preliminary data.</text>
</comment>
<comment type="similarity">
    <text evidence="1">Belongs to the NodU/CmcH family.</text>
</comment>
<dbReference type="SUPFAM" id="SSF53067">
    <property type="entry name" value="Actin-like ATPase domain"/>
    <property type="match status" value="1"/>
</dbReference>
<evidence type="ECO:0000313" key="5">
    <source>
        <dbReference type="Proteomes" id="UP000244940"/>
    </source>
</evidence>
<dbReference type="RefSeq" id="WP_109531870.1">
    <property type="nucleotide sequence ID" value="NZ_QEYD01000002.1"/>
</dbReference>
<dbReference type="InterPro" id="IPR038152">
    <property type="entry name" value="Carbam_trans_C_sf"/>
</dbReference>
<evidence type="ECO:0000259" key="2">
    <source>
        <dbReference type="Pfam" id="PF02543"/>
    </source>
</evidence>
<dbReference type="OrthoDB" id="9780777at2"/>
<dbReference type="GO" id="GO:0016740">
    <property type="term" value="F:transferase activity"/>
    <property type="evidence" value="ECO:0007669"/>
    <property type="project" value="UniProtKB-KW"/>
</dbReference>
<dbReference type="Pfam" id="PF16861">
    <property type="entry name" value="Carbam_trans_C"/>
    <property type="match status" value="1"/>
</dbReference>
<gene>
    <name evidence="4" type="ORF">C4N9_03275</name>
</gene>
<dbReference type="Pfam" id="PF02543">
    <property type="entry name" value="Carbam_trans_N"/>
    <property type="match status" value="1"/>
</dbReference>
<organism evidence="4 5">
    <name type="scientific">Pararhodobacter marinus</name>
    <dbReference type="NCBI Taxonomy" id="2184063"/>
    <lineage>
        <taxon>Bacteria</taxon>
        <taxon>Pseudomonadati</taxon>
        <taxon>Pseudomonadota</taxon>
        <taxon>Alphaproteobacteria</taxon>
        <taxon>Rhodobacterales</taxon>
        <taxon>Paracoccaceae</taxon>
        <taxon>Pararhodobacter</taxon>
    </lineage>
</organism>
<feature type="domain" description="Carbamoyltransferase C-terminal" evidence="3">
    <location>
        <begin position="389"/>
        <end position="558"/>
    </location>
</feature>
<keyword evidence="5" id="KW-1185">Reference proteome</keyword>
<sequence length="563" mass="60324">MALFHLGLSTSGHDPALALVSETGEILFAEATERFVQDKRAWGIVPDHFNHLASALKVAGFDPAGDRLRVATSWSRAKADLPVQLSDELLEAPDVTWVRELQADMHRMAGASLMRLGVVAEMPERRHFDHHLCHAVAACAFAPVEDAACLVIDGEGEVGAVSLFDLRGRSLKRRWRSWGPGSLGALYSALTQLCGFDWRLGEEWKVMGLAAFGTVRPDLRDALAAMVEVDNGRLRLADHATITKMTARLRKAARAPSAPIMEAADLAASGQAAYALLVDRILADCAGNGADSLILSGGCALNSSYNGTIAGRAGFERLHVPPAPADDGNAIGAALLSYMETAGTTRVPLGDGSPYLGTPVDGRGGRFLDAVRRTARVTDLGDDSAGRLAACLAEGKIVGVMRGRAEFGPRALGNRSILADPRPAGMKDRINAAVKGREPYRPFAPVICAEDLPDWFDAPQPAPYMSLTLRWRPERCAEVPAVVHEDGTGRLQSVTAGDMPWMHRLVRRFGEHTGVPVILNTSFNVMGKPIVHSVEDALAVFMTTGLDAVLIEDTLIEKNPSAT</sequence>
<proteinExistence type="inferred from homology"/>
<dbReference type="PANTHER" id="PTHR34847:SF1">
    <property type="entry name" value="NODULATION PROTEIN U"/>
    <property type="match status" value="1"/>
</dbReference>
<feature type="domain" description="Carbamoyltransferase" evidence="2">
    <location>
        <begin position="123"/>
        <end position="335"/>
    </location>
</feature>
<keyword evidence="4" id="KW-0808">Transferase</keyword>
<name>A0A2U2CG15_9RHOB</name>
<dbReference type="EMBL" id="QEYD01000002">
    <property type="protein sequence ID" value="PWE30792.1"/>
    <property type="molecule type" value="Genomic_DNA"/>
</dbReference>
<reference evidence="4 5" key="1">
    <citation type="submission" date="2018-05" db="EMBL/GenBank/DDBJ databases">
        <title>Pararhodobacter marina sp. nov., isolated from deep-sea water of the Indian Ocean.</title>
        <authorList>
            <person name="Lai Q.Sr."/>
            <person name="Liu X."/>
            <person name="Shao Z."/>
        </authorList>
    </citation>
    <scope>NUCLEOTIDE SEQUENCE [LARGE SCALE GENOMIC DNA]</scope>
    <source>
        <strain evidence="4 5">CIC4N-9</strain>
    </source>
</reference>
<dbReference type="InterPro" id="IPR043129">
    <property type="entry name" value="ATPase_NBD"/>
</dbReference>
<protein>
    <submittedName>
        <fullName evidence="4">Carbamoyl transferase</fullName>
    </submittedName>
</protein>
<accession>A0A2U2CG15</accession>
<dbReference type="GeneID" id="94363900"/>
<dbReference type="AlphaFoldDB" id="A0A2U2CG15"/>
<evidence type="ECO:0000259" key="3">
    <source>
        <dbReference type="Pfam" id="PF16861"/>
    </source>
</evidence>
<dbReference type="InterPro" id="IPR003696">
    <property type="entry name" value="Carbtransf_dom"/>
</dbReference>
<dbReference type="PANTHER" id="PTHR34847">
    <property type="entry name" value="NODULATION PROTEIN U"/>
    <property type="match status" value="1"/>
</dbReference>
<dbReference type="Proteomes" id="UP000244940">
    <property type="component" value="Unassembled WGS sequence"/>
</dbReference>